<reference evidence="1" key="1">
    <citation type="journal article" date="2014" name="Front. Microbiol.">
        <title>High frequency of phylogenetically diverse reductive dehalogenase-homologous genes in deep subseafloor sedimentary metagenomes.</title>
        <authorList>
            <person name="Kawai M."/>
            <person name="Futagami T."/>
            <person name="Toyoda A."/>
            <person name="Takaki Y."/>
            <person name="Nishi S."/>
            <person name="Hori S."/>
            <person name="Arai W."/>
            <person name="Tsubouchi T."/>
            <person name="Morono Y."/>
            <person name="Uchiyama I."/>
            <person name="Ito T."/>
            <person name="Fujiyama A."/>
            <person name="Inagaki F."/>
            <person name="Takami H."/>
        </authorList>
    </citation>
    <scope>NUCLEOTIDE SEQUENCE</scope>
    <source>
        <strain evidence="1">Expedition CK06-06</strain>
    </source>
</reference>
<dbReference type="AlphaFoldDB" id="X1SS41"/>
<name>X1SS41_9ZZZZ</name>
<dbReference type="EMBL" id="BARV01045647">
    <property type="protein sequence ID" value="GAI70629.1"/>
    <property type="molecule type" value="Genomic_DNA"/>
</dbReference>
<comment type="caution">
    <text evidence="1">The sequence shown here is derived from an EMBL/GenBank/DDBJ whole genome shotgun (WGS) entry which is preliminary data.</text>
</comment>
<proteinExistence type="predicted"/>
<evidence type="ECO:0000313" key="1">
    <source>
        <dbReference type="EMBL" id="GAI70629.1"/>
    </source>
</evidence>
<feature type="non-terminal residue" evidence="1">
    <location>
        <position position="1"/>
    </location>
</feature>
<feature type="non-terminal residue" evidence="1">
    <location>
        <position position="49"/>
    </location>
</feature>
<organism evidence="1">
    <name type="scientific">marine sediment metagenome</name>
    <dbReference type="NCBI Taxonomy" id="412755"/>
    <lineage>
        <taxon>unclassified sequences</taxon>
        <taxon>metagenomes</taxon>
        <taxon>ecological metagenomes</taxon>
    </lineage>
</organism>
<sequence length="49" mass="5807">IDYATPDEFTLFASDDGFRCEWAEDYIAEGWIYVYLSLPLRQSSLNLRR</sequence>
<protein>
    <submittedName>
        <fullName evidence="1">Uncharacterized protein</fullName>
    </submittedName>
</protein>
<gene>
    <name evidence="1" type="ORF">S06H3_66721</name>
</gene>
<accession>X1SS41</accession>